<name>A0A433Y922_9BACL</name>
<gene>
    <name evidence="9" type="ORF">EJP82_13075</name>
</gene>
<organism evidence="9 10">
    <name type="scientific">Paenibacillus anaericanus</name>
    <dbReference type="NCBI Taxonomy" id="170367"/>
    <lineage>
        <taxon>Bacteria</taxon>
        <taxon>Bacillati</taxon>
        <taxon>Bacillota</taxon>
        <taxon>Bacilli</taxon>
        <taxon>Bacillales</taxon>
        <taxon>Paenibacillaceae</taxon>
        <taxon>Paenibacillus</taxon>
    </lineage>
</organism>
<evidence type="ECO:0000256" key="6">
    <source>
        <dbReference type="ARBA" id="ARBA00022989"/>
    </source>
</evidence>
<dbReference type="GO" id="GO:0022857">
    <property type="term" value="F:transmembrane transporter activity"/>
    <property type="evidence" value="ECO:0007669"/>
    <property type="project" value="InterPro"/>
</dbReference>
<evidence type="ECO:0000256" key="1">
    <source>
        <dbReference type="ARBA" id="ARBA00004651"/>
    </source>
</evidence>
<dbReference type="Gene3D" id="1.10.3470.10">
    <property type="entry name" value="ABC transporter involved in vitamin B12 uptake, BtuC"/>
    <property type="match status" value="1"/>
</dbReference>
<keyword evidence="5 8" id="KW-0812">Transmembrane</keyword>
<keyword evidence="10" id="KW-1185">Reference proteome</keyword>
<dbReference type="OrthoDB" id="9811721at2"/>
<feature type="transmembrane region" description="Helical" evidence="8">
    <location>
        <begin position="248"/>
        <end position="275"/>
    </location>
</feature>
<dbReference type="GO" id="GO:0005886">
    <property type="term" value="C:plasma membrane"/>
    <property type="evidence" value="ECO:0007669"/>
    <property type="project" value="UniProtKB-SubCell"/>
</dbReference>
<feature type="transmembrane region" description="Helical" evidence="8">
    <location>
        <begin position="6"/>
        <end position="33"/>
    </location>
</feature>
<dbReference type="InterPro" id="IPR037294">
    <property type="entry name" value="ABC_BtuC-like"/>
</dbReference>
<dbReference type="SUPFAM" id="SSF81345">
    <property type="entry name" value="ABC transporter involved in vitamin B12 uptake, BtuC"/>
    <property type="match status" value="1"/>
</dbReference>
<evidence type="ECO:0000256" key="8">
    <source>
        <dbReference type="SAM" id="Phobius"/>
    </source>
</evidence>
<accession>A0A433Y922</accession>
<feature type="transmembrane region" description="Helical" evidence="8">
    <location>
        <begin position="201"/>
        <end position="220"/>
    </location>
</feature>
<dbReference type="EMBL" id="RZNY01000009">
    <property type="protein sequence ID" value="RUT46391.1"/>
    <property type="molecule type" value="Genomic_DNA"/>
</dbReference>
<keyword evidence="7 8" id="KW-0472">Membrane</keyword>
<evidence type="ECO:0000256" key="7">
    <source>
        <dbReference type="ARBA" id="ARBA00023136"/>
    </source>
</evidence>
<comment type="subcellular location">
    <subcellularLocation>
        <location evidence="1">Cell membrane</location>
        <topology evidence="1">Multi-pass membrane protein</topology>
    </subcellularLocation>
</comment>
<dbReference type="InterPro" id="IPR000522">
    <property type="entry name" value="ABC_transptr_permease_BtuC"/>
</dbReference>
<keyword evidence="3" id="KW-0813">Transport</keyword>
<evidence type="ECO:0000256" key="3">
    <source>
        <dbReference type="ARBA" id="ARBA00022448"/>
    </source>
</evidence>
<feature type="transmembrane region" description="Helical" evidence="8">
    <location>
        <begin position="160"/>
        <end position="180"/>
    </location>
</feature>
<reference evidence="9 10" key="1">
    <citation type="submission" date="2018-12" db="EMBL/GenBank/DDBJ databases">
        <authorList>
            <person name="Sun L."/>
            <person name="Chen Z."/>
        </authorList>
    </citation>
    <scope>NUCLEOTIDE SEQUENCE [LARGE SCALE GENOMIC DNA]</scope>
    <source>
        <strain evidence="9 10">DSM 15890</strain>
    </source>
</reference>
<protein>
    <submittedName>
        <fullName evidence="9">Iron ABC transporter permease</fullName>
    </submittedName>
</protein>
<dbReference type="RefSeq" id="WP_127192494.1">
    <property type="nucleotide sequence ID" value="NZ_JAUSSS010000001.1"/>
</dbReference>
<comment type="similarity">
    <text evidence="2">Belongs to the binding-protein-dependent transport system permease family. FecCD subfamily.</text>
</comment>
<dbReference type="GO" id="GO:0033214">
    <property type="term" value="P:siderophore-iron import into cell"/>
    <property type="evidence" value="ECO:0007669"/>
    <property type="project" value="TreeGrafter"/>
</dbReference>
<dbReference type="Proteomes" id="UP000279446">
    <property type="component" value="Unassembled WGS sequence"/>
</dbReference>
<feature type="transmembrane region" description="Helical" evidence="8">
    <location>
        <begin position="318"/>
        <end position="337"/>
    </location>
</feature>
<comment type="caution">
    <text evidence="9">The sequence shown here is derived from an EMBL/GenBank/DDBJ whole genome shotgun (WGS) entry which is preliminary data.</text>
</comment>
<dbReference type="FunFam" id="1.10.3470.10:FF:000001">
    <property type="entry name" value="Vitamin B12 ABC transporter permease BtuC"/>
    <property type="match status" value="1"/>
</dbReference>
<evidence type="ECO:0000256" key="5">
    <source>
        <dbReference type="ARBA" id="ARBA00022692"/>
    </source>
</evidence>
<feature type="transmembrane region" description="Helical" evidence="8">
    <location>
        <begin position="71"/>
        <end position="88"/>
    </location>
</feature>
<evidence type="ECO:0000256" key="2">
    <source>
        <dbReference type="ARBA" id="ARBA00007935"/>
    </source>
</evidence>
<keyword evidence="6 8" id="KW-1133">Transmembrane helix</keyword>
<proteinExistence type="inferred from homology"/>
<feature type="transmembrane region" description="Helical" evidence="8">
    <location>
        <begin position="287"/>
        <end position="306"/>
    </location>
</feature>
<evidence type="ECO:0000313" key="9">
    <source>
        <dbReference type="EMBL" id="RUT46391.1"/>
    </source>
</evidence>
<dbReference type="CDD" id="cd06550">
    <property type="entry name" value="TM_ABC_iron-siderophores_like"/>
    <property type="match status" value="1"/>
</dbReference>
<sequence>MSKKLAGYGAIGLILLGVTLLICIGFGSVSLPLGEILRILLHRLPWIGQLVTKDWDVASEQIIMQVRLPRVLLGLLVGAALAIAGAAFQGVLRNPLADPFTLGVSSGSAVGAATLIFFGWQFSLIGVFSLPVVAFLTGMVTLWVVMWLARENGKIPIEGLILSGVVMQSFLGAIVSFLTAMSNKTVNEILYWTMGSLSLRGWSYTTILFPYLVLGALFLWSQARSLNLLALGERHAAHSGLHVERTKLWVLLVATLLTAAAVSVSGVIGFVGLVVPHMLRLIVGPDYRLIIPLSALGGGIFMMWSDLAARSLLAPTEIPLGIVTAFVGAPFFAYLLYRKKKQREAEMS</sequence>
<feature type="transmembrane region" description="Helical" evidence="8">
    <location>
        <begin position="100"/>
        <end position="120"/>
    </location>
</feature>
<evidence type="ECO:0000256" key="4">
    <source>
        <dbReference type="ARBA" id="ARBA00022475"/>
    </source>
</evidence>
<evidence type="ECO:0000313" key="10">
    <source>
        <dbReference type="Proteomes" id="UP000279446"/>
    </source>
</evidence>
<feature type="transmembrane region" description="Helical" evidence="8">
    <location>
        <begin position="127"/>
        <end position="148"/>
    </location>
</feature>
<dbReference type="PANTHER" id="PTHR30472:SF25">
    <property type="entry name" value="ABC TRANSPORTER PERMEASE PROTEIN MJ0876-RELATED"/>
    <property type="match status" value="1"/>
</dbReference>
<keyword evidence="4" id="KW-1003">Cell membrane</keyword>
<dbReference type="AlphaFoldDB" id="A0A433Y922"/>
<dbReference type="Pfam" id="PF01032">
    <property type="entry name" value="FecCD"/>
    <property type="match status" value="1"/>
</dbReference>
<dbReference type="PANTHER" id="PTHR30472">
    <property type="entry name" value="FERRIC ENTEROBACTIN TRANSPORT SYSTEM PERMEASE PROTEIN"/>
    <property type="match status" value="1"/>
</dbReference>